<dbReference type="OrthoDB" id="227596at2"/>
<keyword evidence="8" id="KW-0902">Two-component regulatory system</keyword>
<dbReference type="InterPro" id="IPR003594">
    <property type="entry name" value="HATPase_dom"/>
</dbReference>
<dbReference type="GO" id="GO:0046983">
    <property type="term" value="F:protein dimerization activity"/>
    <property type="evidence" value="ECO:0007669"/>
    <property type="project" value="InterPro"/>
</dbReference>
<feature type="transmembrane region" description="Helical" evidence="10">
    <location>
        <begin position="125"/>
        <end position="144"/>
    </location>
</feature>
<dbReference type="InterPro" id="IPR050482">
    <property type="entry name" value="Sensor_HK_TwoCompSys"/>
</dbReference>
<reference evidence="14" key="1">
    <citation type="submission" date="2015-11" db="EMBL/GenBank/DDBJ databases">
        <authorList>
            <consortium name="Cross-ministerial Strategic Innovation Promotion Program (SIP) consortium"/>
            <person name="Tomihama T."/>
            <person name="Ikenaga M."/>
            <person name="Sakai M."/>
            <person name="Okubo T."/>
            <person name="Ikeda S."/>
        </authorList>
    </citation>
    <scope>NUCLEOTIDE SEQUENCE [LARGE SCALE GENOMIC DNA]</scope>
    <source>
        <strain evidence="14">S58</strain>
    </source>
</reference>
<feature type="transmembrane region" description="Helical" evidence="10">
    <location>
        <begin position="177"/>
        <end position="195"/>
    </location>
</feature>
<dbReference type="Pfam" id="PF02518">
    <property type="entry name" value="HATPase_c"/>
    <property type="match status" value="1"/>
</dbReference>
<proteinExistence type="predicted"/>
<dbReference type="CDD" id="cd16917">
    <property type="entry name" value="HATPase_UhpB-NarQ-NarX-like"/>
    <property type="match status" value="1"/>
</dbReference>
<feature type="region of interest" description="Disordered" evidence="9">
    <location>
        <begin position="438"/>
        <end position="460"/>
    </location>
</feature>
<keyword evidence="6 13" id="KW-0418">Kinase</keyword>
<keyword evidence="7" id="KW-0067">ATP-binding</keyword>
<name>A0A117EGF2_STRSC</name>
<dbReference type="Gene3D" id="3.30.565.10">
    <property type="entry name" value="Histidine kinase-like ATPase, C-terminal domain"/>
    <property type="match status" value="1"/>
</dbReference>
<dbReference type="Pfam" id="PF07730">
    <property type="entry name" value="HisKA_3"/>
    <property type="match status" value="1"/>
</dbReference>
<dbReference type="SUPFAM" id="SSF55874">
    <property type="entry name" value="ATPase domain of HSP90 chaperone/DNA topoisomerase II/histidine kinase"/>
    <property type="match status" value="1"/>
</dbReference>
<keyword evidence="3" id="KW-0597">Phosphoprotein</keyword>
<evidence type="ECO:0000259" key="11">
    <source>
        <dbReference type="Pfam" id="PF02518"/>
    </source>
</evidence>
<comment type="catalytic activity">
    <reaction evidence="1">
        <text>ATP + protein L-histidine = ADP + protein N-phospho-L-histidine.</text>
        <dbReference type="EC" id="2.7.13.3"/>
    </reaction>
</comment>
<evidence type="ECO:0000256" key="6">
    <source>
        <dbReference type="ARBA" id="ARBA00022777"/>
    </source>
</evidence>
<organism evidence="13 14">
    <name type="scientific">Streptomyces scabiei</name>
    <dbReference type="NCBI Taxonomy" id="1930"/>
    <lineage>
        <taxon>Bacteria</taxon>
        <taxon>Bacillati</taxon>
        <taxon>Actinomycetota</taxon>
        <taxon>Actinomycetes</taxon>
        <taxon>Kitasatosporales</taxon>
        <taxon>Streptomycetaceae</taxon>
        <taxon>Streptomyces</taxon>
    </lineage>
</organism>
<dbReference type="PANTHER" id="PTHR24421">
    <property type="entry name" value="NITRATE/NITRITE SENSOR PROTEIN NARX-RELATED"/>
    <property type="match status" value="1"/>
</dbReference>
<evidence type="ECO:0000256" key="2">
    <source>
        <dbReference type="ARBA" id="ARBA00012438"/>
    </source>
</evidence>
<evidence type="ECO:0000256" key="5">
    <source>
        <dbReference type="ARBA" id="ARBA00022741"/>
    </source>
</evidence>
<feature type="domain" description="Signal transduction histidine kinase subgroup 3 dimerisation and phosphoacceptor" evidence="12">
    <location>
        <begin position="224"/>
        <end position="289"/>
    </location>
</feature>
<evidence type="ECO:0000256" key="1">
    <source>
        <dbReference type="ARBA" id="ARBA00000085"/>
    </source>
</evidence>
<accession>A0A117EGF2</accession>
<keyword evidence="4 13" id="KW-0808">Transferase</keyword>
<sequence length="460" mass="49409">MPRVVRMNGVEKRLTEGLRVLRQDLWSGAPHPLPPSVWLRWLPHGMVFLIAFGTTTAGADQLVDRYGLGTEYGLLCAVAQGGAVSLALWRPVPAWWLSTAVMAVTAVGARAYLALNPMPDNQPFWPWTGSGIFAHATVLFLLALRLPTRVSAEVLALTALLTYVLQELVGSAHHEPSGMLALAMFTGVTILGGALRGRREARTQLVAQTSITAEERARRTVLEERSRIARELHDVVAHHMSVISIQAQVAPHLTENPSEELKENLHGIRQNALEALTELRRVLGVLRSEDPPDGGPDDPRAMAGITEGTAPHAPQPTLDRLDALVDNTRAAGLAVVTEIHGEVRPLPPGVELSAYRIVQEALSNALRHAPGSTVRVELTHFPRGLQVRVINSRPAREAPPSPGAGHGLLGMRERAAMLGGTLMATETSHGGFAVVAFLPRDGDPGGEPRLAPDTTGETSP</sequence>
<evidence type="ECO:0000313" key="14">
    <source>
        <dbReference type="Proteomes" id="UP000067448"/>
    </source>
</evidence>
<keyword evidence="10" id="KW-0472">Membrane</keyword>
<dbReference type="GO" id="GO:0000155">
    <property type="term" value="F:phosphorelay sensor kinase activity"/>
    <property type="evidence" value="ECO:0007669"/>
    <property type="project" value="InterPro"/>
</dbReference>
<evidence type="ECO:0000256" key="8">
    <source>
        <dbReference type="ARBA" id="ARBA00023012"/>
    </source>
</evidence>
<dbReference type="InterPro" id="IPR036890">
    <property type="entry name" value="HATPase_C_sf"/>
</dbReference>
<keyword evidence="10" id="KW-1133">Transmembrane helix</keyword>
<protein>
    <recommendedName>
        <fullName evidence="2">histidine kinase</fullName>
        <ecNumber evidence="2">2.7.13.3</ecNumber>
    </recommendedName>
</protein>
<keyword evidence="10" id="KW-0812">Transmembrane</keyword>
<gene>
    <name evidence="13" type="primary">desK_11</name>
    <name evidence="13" type="ORF">SsS58_07503</name>
</gene>
<dbReference type="GO" id="GO:0016020">
    <property type="term" value="C:membrane"/>
    <property type="evidence" value="ECO:0007669"/>
    <property type="project" value="InterPro"/>
</dbReference>
<feature type="transmembrane region" description="Helical" evidence="10">
    <location>
        <begin position="95"/>
        <end position="113"/>
    </location>
</feature>
<evidence type="ECO:0000256" key="3">
    <source>
        <dbReference type="ARBA" id="ARBA00022553"/>
    </source>
</evidence>
<evidence type="ECO:0000259" key="12">
    <source>
        <dbReference type="Pfam" id="PF07730"/>
    </source>
</evidence>
<keyword evidence="5" id="KW-0547">Nucleotide-binding</keyword>
<evidence type="ECO:0000256" key="10">
    <source>
        <dbReference type="SAM" id="Phobius"/>
    </source>
</evidence>
<dbReference type="EMBL" id="BCMM01000049">
    <property type="protein sequence ID" value="GAQ67058.1"/>
    <property type="molecule type" value="Genomic_DNA"/>
</dbReference>
<feature type="domain" description="Histidine kinase/HSP90-like ATPase" evidence="11">
    <location>
        <begin position="350"/>
        <end position="440"/>
    </location>
</feature>
<reference evidence="13 14" key="2">
    <citation type="journal article" date="2016" name="Genome Announc.">
        <title>Draft Genome Sequences of Streptomyces scabiei S58, Streptomyces turgidiscabies T45, and Streptomyces acidiscabies a10, the Pathogens of Potato Common Scab, Isolated in Japan.</title>
        <authorList>
            <person name="Tomihama T."/>
            <person name="Nishi Y."/>
            <person name="Sakai M."/>
            <person name="Ikenaga M."/>
            <person name="Okubo T."/>
            <person name="Ikeda S."/>
        </authorList>
    </citation>
    <scope>NUCLEOTIDE SEQUENCE [LARGE SCALE GENOMIC DNA]</scope>
    <source>
        <strain evidence="13 14">S58</strain>
    </source>
</reference>
<dbReference type="EC" id="2.7.13.3" evidence="2"/>
<dbReference type="Gene3D" id="1.20.5.1930">
    <property type="match status" value="1"/>
</dbReference>
<reference evidence="14" key="3">
    <citation type="submission" date="2016-02" db="EMBL/GenBank/DDBJ databases">
        <title>Draft genome of pathogenic Streptomyces sp. in Japan.</title>
        <authorList>
            <person name="Tomihama T."/>
            <person name="Ikenaga M."/>
            <person name="Sakai M."/>
            <person name="Okubo T."/>
            <person name="Ikeda S."/>
        </authorList>
    </citation>
    <scope>NUCLEOTIDE SEQUENCE [LARGE SCALE GENOMIC DNA]</scope>
    <source>
        <strain evidence="14">S58</strain>
    </source>
</reference>
<dbReference type="GO" id="GO:0005524">
    <property type="term" value="F:ATP binding"/>
    <property type="evidence" value="ECO:0007669"/>
    <property type="project" value="UniProtKB-KW"/>
</dbReference>
<comment type="caution">
    <text evidence="13">The sequence shown here is derived from an EMBL/GenBank/DDBJ whole genome shotgun (WGS) entry which is preliminary data.</text>
</comment>
<dbReference type="Proteomes" id="UP000067448">
    <property type="component" value="Unassembled WGS sequence"/>
</dbReference>
<evidence type="ECO:0000256" key="4">
    <source>
        <dbReference type="ARBA" id="ARBA00022679"/>
    </source>
</evidence>
<dbReference type="InterPro" id="IPR011712">
    <property type="entry name" value="Sig_transdc_His_kin_sub3_dim/P"/>
</dbReference>
<evidence type="ECO:0000256" key="7">
    <source>
        <dbReference type="ARBA" id="ARBA00022840"/>
    </source>
</evidence>
<evidence type="ECO:0000256" key="9">
    <source>
        <dbReference type="SAM" id="MobiDB-lite"/>
    </source>
</evidence>
<dbReference type="PANTHER" id="PTHR24421:SF10">
    <property type="entry name" value="NITRATE_NITRITE SENSOR PROTEIN NARQ"/>
    <property type="match status" value="1"/>
</dbReference>
<dbReference type="AlphaFoldDB" id="A0A117EGF2"/>
<evidence type="ECO:0000313" key="13">
    <source>
        <dbReference type="EMBL" id="GAQ67058.1"/>
    </source>
</evidence>